<feature type="domain" description="DZF" evidence="8">
    <location>
        <begin position="123"/>
        <end position="477"/>
    </location>
</feature>
<evidence type="ECO:0000313" key="10">
    <source>
        <dbReference type="Proteomes" id="UP000267027"/>
    </source>
</evidence>
<evidence type="ECO:0000256" key="5">
    <source>
        <dbReference type="ARBA" id="ARBA00023163"/>
    </source>
</evidence>
<dbReference type="STRING" id="334426.A0A0R3PTL8"/>
<keyword evidence="3" id="KW-0238">DNA-binding</keyword>
<feature type="region of interest" description="Disordered" evidence="7">
    <location>
        <begin position="1"/>
        <end position="49"/>
    </location>
</feature>
<dbReference type="WBParaSite" id="ACOC_0000914301-mRNA-1">
    <property type="protein sequence ID" value="ACOC_0000914301-mRNA-1"/>
    <property type="gene ID" value="ACOC_0000914301"/>
</dbReference>
<dbReference type="OrthoDB" id="5775647at2759"/>
<dbReference type="PANTHER" id="PTHR46447:SF1">
    <property type="entry name" value="INTERLEUKIN ENHANCER-BINDING FACTOR 2"/>
    <property type="match status" value="1"/>
</dbReference>
<keyword evidence="10" id="KW-1185">Reference proteome</keyword>
<reference evidence="9 10" key="2">
    <citation type="submission" date="2018-11" db="EMBL/GenBank/DDBJ databases">
        <authorList>
            <consortium name="Pathogen Informatics"/>
        </authorList>
    </citation>
    <scope>NUCLEOTIDE SEQUENCE [LARGE SCALE GENOMIC DNA]</scope>
    <source>
        <strain evidence="9 10">Costa Rica</strain>
    </source>
</reference>
<dbReference type="GO" id="GO:0071013">
    <property type="term" value="C:catalytic step 2 spliceosome"/>
    <property type="evidence" value="ECO:0007669"/>
    <property type="project" value="TreeGrafter"/>
</dbReference>
<dbReference type="PANTHER" id="PTHR46447">
    <property type="entry name" value="INTERLEUKIN ENHANCER-BINDING FACTOR"/>
    <property type="match status" value="1"/>
</dbReference>
<keyword evidence="6" id="KW-0539">Nucleus</keyword>
<dbReference type="Gene3D" id="1.10.1410.40">
    <property type="match status" value="1"/>
</dbReference>
<accession>A0A0R3PTL8</accession>
<evidence type="ECO:0000256" key="6">
    <source>
        <dbReference type="ARBA" id="ARBA00023242"/>
    </source>
</evidence>
<feature type="compositionally biased region" description="Polar residues" evidence="7">
    <location>
        <begin position="1"/>
        <end position="11"/>
    </location>
</feature>
<name>A0A0R3PTL8_ANGCS</name>
<dbReference type="SMART" id="SM00572">
    <property type="entry name" value="DZF"/>
    <property type="match status" value="1"/>
</dbReference>
<keyword evidence="5" id="KW-0804">Transcription</keyword>
<evidence type="ECO:0000313" key="9">
    <source>
        <dbReference type="EMBL" id="VDM60729.1"/>
    </source>
</evidence>
<comment type="subcellular location">
    <subcellularLocation>
        <location evidence="1">Nucleus</location>
    </subcellularLocation>
</comment>
<dbReference type="Pfam" id="PF07528">
    <property type="entry name" value="DZF_N"/>
    <property type="match status" value="1"/>
</dbReference>
<dbReference type="OMA" id="STWKGIE"/>
<dbReference type="PROSITE" id="PS50152">
    <property type="entry name" value="25A_SYNTH_3"/>
    <property type="match status" value="1"/>
</dbReference>
<dbReference type="SUPFAM" id="SSF81301">
    <property type="entry name" value="Nucleotidyltransferase"/>
    <property type="match status" value="1"/>
</dbReference>
<proteinExistence type="predicted"/>
<dbReference type="InterPro" id="IPR049401">
    <property type="entry name" value="DZF_dom_N"/>
</dbReference>
<evidence type="ECO:0000259" key="8">
    <source>
        <dbReference type="PROSITE" id="PS51703"/>
    </source>
</evidence>
<protein>
    <submittedName>
        <fullName evidence="11">DZF domain-containing protein</fullName>
    </submittedName>
</protein>
<dbReference type="GO" id="GO:0045893">
    <property type="term" value="P:positive regulation of DNA-templated transcription"/>
    <property type="evidence" value="ECO:0007669"/>
    <property type="project" value="TreeGrafter"/>
</dbReference>
<dbReference type="InterPro" id="IPR006561">
    <property type="entry name" value="DZF_dom"/>
</dbReference>
<evidence type="ECO:0000256" key="1">
    <source>
        <dbReference type="ARBA" id="ARBA00004123"/>
    </source>
</evidence>
<evidence type="ECO:0000256" key="2">
    <source>
        <dbReference type="ARBA" id="ARBA00023015"/>
    </source>
</evidence>
<evidence type="ECO:0000256" key="7">
    <source>
        <dbReference type="SAM" id="MobiDB-lite"/>
    </source>
</evidence>
<organism evidence="11">
    <name type="scientific">Angiostrongylus costaricensis</name>
    <name type="common">Nematode worm</name>
    <dbReference type="NCBI Taxonomy" id="334426"/>
    <lineage>
        <taxon>Eukaryota</taxon>
        <taxon>Metazoa</taxon>
        <taxon>Ecdysozoa</taxon>
        <taxon>Nematoda</taxon>
        <taxon>Chromadorea</taxon>
        <taxon>Rhabditida</taxon>
        <taxon>Rhabditina</taxon>
        <taxon>Rhabditomorpha</taxon>
        <taxon>Strongyloidea</taxon>
        <taxon>Metastrongylidae</taxon>
        <taxon>Angiostrongylus</taxon>
    </lineage>
</organism>
<sequence length="477" mass="51899">MPRIPRSTSWTRWELDLPSEQDTLKSTEKSGMTYYGEPDGDPIDSEGPPLVASRELTATSAAIDVTPSLDEAQVGEGGRCRLVFPRGLGKGTIVKIPCVLSFVMRGGGYRGDPRSRGGFVGGPTFPVRPPPFDIHLANDVFVRINENNDAQLTQDVVARATALTPTDSERAAVAALVLKVKTALDKVMSTPDCVPGVKFDEYREVGSTKKDTALTGHTVADIVIVMQTLPTFEAVAALGNKLAEELRAQKEVVSCVSREYGCLLAAANVQVRILITTLPINAPNLEPDLHSVLQVSVAERVMMINHHALRHVVWFEEATLQSPFKVLVRVLKDIRRRHSGLQPLSVFKLIILCFEAHFAVMNTANRQPLPLGPAFRRVFEALATGIFLPGSPALFDPTEPGMRIGYDLSFEDMASGELQDLVCSTAQTLLRVICNGGHAAVLGIDPTKIGIEVAYVEDCMKPKFCEADEALENDTKT</sequence>
<dbReference type="GO" id="GO:0003725">
    <property type="term" value="F:double-stranded RNA binding"/>
    <property type="evidence" value="ECO:0007669"/>
    <property type="project" value="TreeGrafter"/>
</dbReference>
<dbReference type="Proteomes" id="UP000267027">
    <property type="component" value="Unassembled WGS sequence"/>
</dbReference>
<keyword evidence="2" id="KW-0805">Transcription regulation</keyword>
<dbReference type="Gene3D" id="3.30.460.10">
    <property type="entry name" value="Beta Polymerase, domain 2"/>
    <property type="match status" value="1"/>
</dbReference>
<dbReference type="PROSITE" id="PS51703">
    <property type="entry name" value="DZF"/>
    <property type="match status" value="1"/>
</dbReference>
<dbReference type="InterPro" id="IPR043519">
    <property type="entry name" value="NT_sf"/>
</dbReference>
<reference evidence="11" key="1">
    <citation type="submission" date="2017-02" db="UniProtKB">
        <authorList>
            <consortium name="WormBaseParasite"/>
        </authorList>
    </citation>
    <scope>IDENTIFICATION</scope>
</reference>
<dbReference type="AlphaFoldDB" id="A0A0R3PTL8"/>
<dbReference type="EMBL" id="UYYA01004254">
    <property type="protein sequence ID" value="VDM60729.1"/>
    <property type="molecule type" value="Genomic_DNA"/>
</dbReference>
<dbReference type="GO" id="GO:0003677">
    <property type="term" value="F:DNA binding"/>
    <property type="evidence" value="ECO:0007669"/>
    <property type="project" value="UniProtKB-KW"/>
</dbReference>
<evidence type="ECO:0000256" key="4">
    <source>
        <dbReference type="ARBA" id="ARBA00023159"/>
    </source>
</evidence>
<evidence type="ECO:0000313" key="11">
    <source>
        <dbReference type="WBParaSite" id="ACOC_0000914301-mRNA-1"/>
    </source>
</evidence>
<gene>
    <name evidence="9" type="ORF">ACOC_LOCUS9144</name>
</gene>
<dbReference type="InterPro" id="IPR049402">
    <property type="entry name" value="DZF_dom_C"/>
</dbReference>
<dbReference type="Pfam" id="PF20965">
    <property type="entry name" value="DZF_C"/>
    <property type="match status" value="1"/>
</dbReference>
<evidence type="ECO:0000256" key="3">
    <source>
        <dbReference type="ARBA" id="ARBA00023125"/>
    </source>
</evidence>
<keyword evidence="4" id="KW-0010">Activator</keyword>
<dbReference type="InterPro" id="IPR052134">
    <property type="entry name" value="ILF2"/>
</dbReference>